<name>A0A8D5JD29_9BACT</name>
<dbReference type="KEGG" id="dbk:DGMP_11760"/>
<proteinExistence type="predicted"/>
<dbReference type="RefSeq" id="WP_228856605.1">
    <property type="nucleotide sequence ID" value="NZ_AP024086.1"/>
</dbReference>
<evidence type="ECO:0000256" key="1">
    <source>
        <dbReference type="SAM" id="Phobius"/>
    </source>
</evidence>
<gene>
    <name evidence="2" type="ORF">DGMP_11760</name>
</gene>
<protein>
    <submittedName>
        <fullName evidence="2">Uncharacterized protein</fullName>
    </submittedName>
</protein>
<keyword evidence="1" id="KW-0812">Transmembrane</keyword>
<feature type="transmembrane region" description="Helical" evidence="1">
    <location>
        <begin position="831"/>
        <end position="850"/>
    </location>
</feature>
<keyword evidence="3" id="KW-1185">Reference proteome</keyword>
<evidence type="ECO:0000313" key="2">
    <source>
        <dbReference type="EMBL" id="BCL60483.1"/>
    </source>
</evidence>
<organism evidence="2 3">
    <name type="scientific">Desulfomarina profundi</name>
    <dbReference type="NCBI Taxonomy" id="2772557"/>
    <lineage>
        <taxon>Bacteria</taxon>
        <taxon>Pseudomonadati</taxon>
        <taxon>Thermodesulfobacteriota</taxon>
        <taxon>Desulfobulbia</taxon>
        <taxon>Desulfobulbales</taxon>
        <taxon>Desulfobulbaceae</taxon>
        <taxon>Desulfomarina</taxon>
    </lineage>
</organism>
<sequence length="855" mass="98954">MNHISYHTVSVICPENDLESHTILKLAEELGLDVRKSHQPWGARLETEPEETFQDLKTTVIIVEIPGPEKEEQLRREGHTIIIVDHHQYDDLDRTHPLSSLEQFTEHLNIRFSDPQHSEMKYIAANDRDFLYGLLEAGADYETMCEIRRRERELTGVAPELYNEVEQAIHHKWSFGDLEVCVIPEKYQKPLAEIIRFPDKKTWLDCQRTNKHLILKKCLIISHHDCIDPTRNKITPCRVELYGPNKWREPIYDIINDKRLKAHFKMWYGGGHSRFFGALARRDTAPWDTLLTLLLEFCLTSGRPVRSWNTTFLFPFILEKDGESQQVKLQEKAIESPHTISDADSTAAALHFLPTVRKLFFSSDNQKSTHIKRIVLPHENNQQKDQLIVTHKEKKLSGTPEEAKDKFKAELDIEHLAIYSFPNNNIQILSFKVCLPAIEKEINFDSLEQPLQLFEQLCKNNNLRKTLPLTAVSHLLKVNNLLRILYMTFVAQESEGKNPDTVELKTEGRKITSKLSMTATGNTLKNDLVPPISTVIETLVGRLVKTENKQIVPLLDDRLFLISHFGLWGNKPEKKAGQEYYEALYSLGLYVDTEGNNEPVGYLYDPDVVKTSIQNNTDRRWYGPSGNLYGYTNYSNIYMGFGRFFADEIAPTIHNHYVFMALLTLYHRVSLINYLHRLSLASEELMPKVNHFVTANKIQKLRTEFIRFDSIFFHREISAALQGEELYEKCRKAMKVEQLFEKVRQKLQQLDEFLQAQRASLINRYGFGLAIIALILTFLATLQATPKKLLFIHFSQIKSMIISHLPPELLTCLKASFFTNISVISAHWIPYIIHGVFILIPTTIILRLLYKKFLS</sequence>
<keyword evidence="1" id="KW-0472">Membrane</keyword>
<dbReference type="Proteomes" id="UP000826725">
    <property type="component" value="Chromosome"/>
</dbReference>
<accession>A0A8D5JD29</accession>
<reference evidence="2" key="1">
    <citation type="submission" date="2020-09" db="EMBL/GenBank/DDBJ databases">
        <title>Desulfogranum mesoprofundum gen. nov., sp. nov., a novel mesophilic, sulfate-reducing chemolithoautotroph isolated from a deep-sea hydrothermal vent chimney in the Suiyo Seamount.</title>
        <authorList>
            <person name="Hashimoto Y."/>
            <person name="Nakagawa S."/>
        </authorList>
    </citation>
    <scope>NUCLEOTIDE SEQUENCE</scope>
    <source>
        <strain evidence="2">KT2</strain>
    </source>
</reference>
<feature type="transmembrane region" description="Helical" evidence="1">
    <location>
        <begin position="765"/>
        <end position="784"/>
    </location>
</feature>
<evidence type="ECO:0000313" key="3">
    <source>
        <dbReference type="Proteomes" id="UP000826725"/>
    </source>
</evidence>
<dbReference type="AlphaFoldDB" id="A0A8D5JD29"/>
<keyword evidence="1" id="KW-1133">Transmembrane helix</keyword>
<dbReference type="EMBL" id="AP024086">
    <property type="protein sequence ID" value="BCL60483.1"/>
    <property type="molecule type" value="Genomic_DNA"/>
</dbReference>